<dbReference type="EMBL" id="CP049889">
    <property type="protein sequence ID" value="QIK51168.1"/>
    <property type="molecule type" value="Genomic_DNA"/>
</dbReference>
<dbReference type="GeneID" id="94552296"/>
<protein>
    <submittedName>
        <fullName evidence="2">DUF1189 family protein</fullName>
    </submittedName>
</protein>
<dbReference type="AlphaFoldDB" id="A0A6G7WG50"/>
<evidence type="ECO:0000313" key="3">
    <source>
        <dbReference type="Proteomes" id="UP000501830"/>
    </source>
</evidence>
<feature type="transmembrane region" description="Helical" evidence="1">
    <location>
        <begin position="206"/>
        <end position="225"/>
    </location>
</feature>
<keyword evidence="1" id="KW-0472">Membrane</keyword>
<evidence type="ECO:0000313" key="2">
    <source>
        <dbReference type="EMBL" id="QIK51168.1"/>
    </source>
</evidence>
<organism evidence="2 3">
    <name type="scientific">Jeotgalibaca porci</name>
    <dbReference type="NCBI Taxonomy" id="1868793"/>
    <lineage>
        <taxon>Bacteria</taxon>
        <taxon>Bacillati</taxon>
        <taxon>Bacillota</taxon>
        <taxon>Bacilli</taxon>
        <taxon>Lactobacillales</taxon>
        <taxon>Carnobacteriaceae</taxon>
        <taxon>Jeotgalibaca</taxon>
    </lineage>
</organism>
<proteinExistence type="predicted"/>
<accession>A0A6G7WG50</accession>
<gene>
    <name evidence="2" type="ORF">G7058_03330</name>
</gene>
<feature type="transmembrane region" description="Helical" evidence="1">
    <location>
        <begin position="231"/>
        <end position="248"/>
    </location>
</feature>
<feature type="transmembrane region" description="Helical" evidence="1">
    <location>
        <begin position="32"/>
        <end position="52"/>
    </location>
</feature>
<keyword evidence="1" id="KW-0812">Transmembrane</keyword>
<evidence type="ECO:0000256" key="1">
    <source>
        <dbReference type="SAM" id="Phobius"/>
    </source>
</evidence>
<dbReference type="RefSeq" id="WP_166062218.1">
    <property type="nucleotide sequence ID" value="NZ_CP049889.1"/>
</dbReference>
<name>A0A6G7WG50_9LACT</name>
<reference evidence="2 3" key="1">
    <citation type="journal article" date="2017" name="Int. J. Syst. Evol. Microbiol.">
        <title>Jeotgalibaca porci sp. nov. and Jeotgalibaca arthritidis sp. nov., isolated from pigs, and emended description of the genus Jeotgalibaca.</title>
        <authorList>
            <person name="Zamora L."/>
            <person name="Perez-Sancho M."/>
            <person name="Dominguez L."/>
            <person name="Fernandez-Garayzabal J.F."/>
            <person name="Vela A.I."/>
        </authorList>
    </citation>
    <scope>NUCLEOTIDE SEQUENCE [LARGE SCALE GENOMIC DNA]</scope>
    <source>
        <strain evidence="2 3">CCUG 69148</strain>
    </source>
</reference>
<sequence length="263" mass="29820">MQNATFPLNYFNSILTPVKMFRGRTQLTWSKIIFVILFLNGLMMIPIVLNYADEGSYNLKGTYPVLYDLVDEEVVTALNSNEPFFIIKENGVVAGGEDEATALEAENVIFFGETELLLQEKDLPLSRVTYTKDVDWGDSVESVRSEIGRQWYYMNRVFFVATYSFMIAGMLLLMNVLLVLGASFFMFLAGKYSEMEIDSFKESVNMILNAMGLPVLASLVIGLFLPEITSMMSIQSMGLVVMIILLYFKTRFSEAFIQAEEDK</sequence>
<keyword evidence="1" id="KW-1133">Transmembrane helix</keyword>
<feature type="transmembrane region" description="Helical" evidence="1">
    <location>
        <begin position="158"/>
        <end position="185"/>
    </location>
</feature>
<keyword evidence="3" id="KW-1185">Reference proteome</keyword>
<dbReference type="Proteomes" id="UP000501830">
    <property type="component" value="Chromosome"/>
</dbReference>
<dbReference type="KEGG" id="jpo:G7058_03330"/>